<dbReference type="GO" id="GO:0047372">
    <property type="term" value="F:monoacylglycerol lipase activity"/>
    <property type="evidence" value="ECO:0007669"/>
    <property type="project" value="TreeGrafter"/>
</dbReference>
<keyword evidence="3" id="KW-1185">Reference proteome</keyword>
<reference evidence="2 3" key="1">
    <citation type="submission" date="2019-09" db="EMBL/GenBank/DDBJ databases">
        <title>Genome sequencing of strain KACC 19306.</title>
        <authorList>
            <person name="Heo J."/>
            <person name="Kim S.-J."/>
            <person name="Kim J.-S."/>
            <person name="Hong S.-B."/>
            <person name="Kwon S.-W."/>
        </authorList>
    </citation>
    <scope>NUCLEOTIDE SEQUENCE [LARGE SCALE GENOMIC DNA]</scope>
    <source>
        <strain evidence="2 3">KACC 19306</strain>
    </source>
</reference>
<dbReference type="GO" id="GO:0046464">
    <property type="term" value="P:acylglycerol catabolic process"/>
    <property type="evidence" value="ECO:0007669"/>
    <property type="project" value="TreeGrafter"/>
</dbReference>
<dbReference type="InterPro" id="IPR000073">
    <property type="entry name" value="AB_hydrolase_1"/>
</dbReference>
<name>A0A5C1YCQ8_9MICO</name>
<sequence>MPSLPALTEMPDPQYVISGDARRIAAYTWGDDDAPTVLAVHGFASSCRDNWVNTGWVRDLTRAGFRVLGVDQLGHGASDKSADPVAYAMDALVADLVAVLDTYLIDDVDYLGYSLGARVGWQLAVSAPDRVARAVLGGIPDGRPLARLQIEQARAYVADGTPVTDPVTRNYVTLAERVPGNDLRALVALAEGMRLGGDADPDPTNPPRQPVLFATGTDDAIIEQSRSLADLTPAGDFAEIPGRHHFNAPGSRIFRQEGVAYLRAGSSQP</sequence>
<dbReference type="KEGG" id="ail:FLP10_05125"/>
<dbReference type="PRINTS" id="PR00111">
    <property type="entry name" value="ABHYDROLASE"/>
</dbReference>
<gene>
    <name evidence="2" type="ORF">FLP10_05125</name>
</gene>
<proteinExistence type="predicted"/>
<dbReference type="Proteomes" id="UP000324678">
    <property type="component" value="Chromosome"/>
</dbReference>
<dbReference type="Gene3D" id="3.40.50.1820">
    <property type="entry name" value="alpha/beta hydrolase"/>
    <property type="match status" value="1"/>
</dbReference>
<protein>
    <submittedName>
        <fullName evidence="2">Alpha/beta hydrolase</fullName>
    </submittedName>
</protein>
<evidence type="ECO:0000313" key="3">
    <source>
        <dbReference type="Proteomes" id="UP000324678"/>
    </source>
</evidence>
<evidence type="ECO:0000313" key="2">
    <source>
        <dbReference type="EMBL" id="QEO13873.1"/>
    </source>
</evidence>
<dbReference type="InterPro" id="IPR029058">
    <property type="entry name" value="AB_hydrolase_fold"/>
</dbReference>
<dbReference type="PANTHER" id="PTHR43798">
    <property type="entry name" value="MONOACYLGLYCEROL LIPASE"/>
    <property type="match status" value="1"/>
</dbReference>
<dbReference type="OrthoDB" id="9804723at2"/>
<evidence type="ECO:0000259" key="1">
    <source>
        <dbReference type="Pfam" id="PF00561"/>
    </source>
</evidence>
<feature type="domain" description="AB hydrolase-1" evidence="1">
    <location>
        <begin position="35"/>
        <end position="139"/>
    </location>
</feature>
<dbReference type="InterPro" id="IPR050266">
    <property type="entry name" value="AB_hydrolase_sf"/>
</dbReference>
<dbReference type="RefSeq" id="WP_149159896.1">
    <property type="nucleotide sequence ID" value="NZ_CP043505.1"/>
</dbReference>
<organism evidence="2 3">
    <name type="scientific">Agromyces intestinalis</name>
    <dbReference type="NCBI Taxonomy" id="2592652"/>
    <lineage>
        <taxon>Bacteria</taxon>
        <taxon>Bacillati</taxon>
        <taxon>Actinomycetota</taxon>
        <taxon>Actinomycetes</taxon>
        <taxon>Micrococcales</taxon>
        <taxon>Microbacteriaceae</taxon>
        <taxon>Agromyces</taxon>
    </lineage>
</organism>
<accession>A0A5C1YCQ8</accession>
<dbReference type="PANTHER" id="PTHR43798:SF5">
    <property type="entry name" value="MONOACYLGLYCEROL LIPASE ABHD6"/>
    <property type="match status" value="1"/>
</dbReference>
<dbReference type="AlphaFoldDB" id="A0A5C1YCQ8"/>
<dbReference type="SUPFAM" id="SSF53474">
    <property type="entry name" value="alpha/beta-Hydrolases"/>
    <property type="match status" value="1"/>
</dbReference>
<dbReference type="Pfam" id="PF00561">
    <property type="entry name" value="Abhydrolase_1"/>
    <property type="match status" value="1"/>
</dbReference>
<keyword evidence="2" id="KW-0378">Hydrolase</keyword>
<dbReference type="EMBL" id="CP043505">
    <property type="protein sequence ID" value="QEO13873.1"/>
    <property type="molecule type" value="Genomic_DNA"/>
</dbReference>
<dbReference type="GO" id="GO:0016020">
    <property type="term" value="C:membrane"/>
    <property type="evidence" value="ECO:0007669"/>
    <property type="project" value="TreeGrafter"/>
</dbReference>